<keyword evidence="4 9" id="KW-0964">Secreted</keyword>
<keyword evidence="8 9" id="KW-0339">Growth factor</keyword>
<protein>
    <recommendedName>
        <fullName evidence="9">Phytosulfokine</fullName>
    </recommendedName>
    <component>
        <recommendedName>
            <fullName evidence="9">Phytosulfokine-alpha</fullName>
            <shortName evidence="9">PSK-alpha</shortName>
            <shortName evidence="9">Phytosulfokine-a</shortName>
        </recommendedName>
    </component>
    <component>
        <recommendedName>
            <fullName evidence="9">Phytosulfokine-beta</fullName>
            <shortName evidence="9">PSK-beta</shortName>
            <shortName evidence="9">Phytosulfokine-b</shortName>
        </recommendedName>
    </component>
</protein>
<comment type="function">
    <text evidence="9">Promotes plant cell differentiation, organogenesis and somatic embryogenesis as well as cell proliferation.</text>
</comment>
<keyword evidence="3 9" id="KW-0217">Developmental protein</keyword>
<evidence type="ECO:0000256" key="3">
    <source>
        <dbReference type="ARBA" id="ARBA00022473"/>
    </source>
</evidence>
<dbReference type="GO" id="GO:0008283">
    <property type="term" value="P:cell population proliferation"/>
    <property type="evidence" value="ECO:0007669"/>
    <property type="project" value="UniProtKB-UniRule"/>
</dbReference>
<dbReference type="GO" id="GO:0008083">
    <property type="term" value="F:growth factor activity"/>
    <property type="evidence" value="ECO:0007669"/>
    <property type="project" value="UniProtKB-UniRule"/>
</dbReference>
<evidence type="ECO:0000313" key="10">
    <source>
        <dbReference type="EMBL" id="KAK1410332.1"/>
    </source>
</evidence>
<evidence type="ECO:0000256" key="1">
    <source>
        <dbReference type="ARBA" id="ARBA00004613"/>
    </source>
</evidence>
<keyword evidence="5 9" id="KW-0765">Sulfation</keyword>
<evidence type="ECO:0000256" key="8">
    <source>
        <dbReference type="ARBA" id="ARBA00023030"/>
    </source>
</evidence>
<evidence type="ECO:0000256" key="7">
    <source>
        <dbReference type="ARBA" id="ARBA00022782"/>
    </source>
</evidence>
<comment type="caution">
    <text evidence="10">The sequence shown here is derived from an EMBL/GenBank/DDBJ whole genome shotgun (WGS) entry which is preliminary data.</text>
</comment>
<evidence type="ECO:0000256" key="2">
    <source>
        <dbReference type="ARBA" id="ARBA00010781"/>
    </source>
</evidence>
<dbReference type="AlphaFoldDB" id="A0AAD8JTH7"/>
<dbReference type="PANTHER" id="PTHR33285:SF55">
    <property type="entry name" value="PHYTOSULFOKINES 3"/>
    <property type="match status" value="1"/>
</dbReference>
<evidence type="ECO:0000256" key="4">
    <source>
        <dbReference type="ARBA" id="ARBA00022525"/>
    </source>
</evidence>
<evidence type="ECO:0000313" key="11">
    <source>
        <dbReference type="Proteomes" id="UP001229421"/>
    </source>
</evidence>
<comment type="similarity">
    <text evidence="2 9">Belongs to the phytosulfokine family.</text>
</comment>
<keyword evidence="6 9" id="KW-0732">Signal</keyword>
<feature type="signal peptide" evidence="9">
    <location>
        <begin position="1"/>
        <end position="22"/>
    </location>
</feature>
<dbReference type="GO" id="GO:0005576">
    <property type="term" value="C:extracellular region"/>
    <property type="evidence" value="ECO:0007669"/>
    <property type="project" value="UniProtKB-SubCell"/>
</dbReference>
<feature type="chain" id="PRO_5041777040" description="Phytosulfokine" evidence="9">
    <location>
        <begin position="23"/>
        <end position="75"/>
    </location>
</feature>
<organism evidence="10 11">
    <name type="scientific">Tagetes erecta</name>
    <name type="common">African marigold</name>
    <dbReference type="NCBI Taxonomy" id="13708"/>
    <lineage>
        <taxon>Eukaryota</taxon>
        <taxon>Viridiplantae</taxon>
        <taxon>Streptophyta</taxon>
        <taxon>Embryophyta</taxon>
        <taxon>Tracheophyta</taxon>
        <taxon>Spermatophyta</taxon>
        <taxon>Magnoliopsida</taxon>
        <taxon>eudicotyledons</taxon>
        <taxon>Gunneridae</taxon>
        <taxon>Pentapetalae</taxon>
        <taxon>asterids</taxon>
        <taxon>campanulids</taxon>
        <taxon>Asterales</taxon>
        <taxon>Asteraceae</taxon>
        <taxon>Asteroideae</taxon>
        <taxon>Heliantheae alliance</taxon>
        <taxon>Tageteae</taxon>
        <taxon>Tagetes</taxon>
    </lineage>
</organism>
<name>A0AAD8JTH7_TARER</name>
<sequence>MSTPTILFFILALLLCSKPSCAARPIANDSTVTKHQTKGGVEIEERCEGIDEDECLMRRTLVAHIDYIYTQNKNP</sequence>
<dbReference type="Pfam" id="PF06404">
    <property type="entry name" value="PSK"/>
    <property type="match status" value="1"/>
</dbReference>
<dbReference type="InterPro" id="IPR009438">
    <property type="entry name" value="Phytosulfokine"/>
</dbReference>
<evidence type="ECO:0000256" key="9">
    <source>
        <dbReference type="RuleBase" id="RU368031"/>
    </source>
</evidence>
<dbReference type="PANTHER" id="PTHR33285">
    <property type="entry name" value="PHYTOSULFOKINES 3"/>
    <property type="match status" value="1"/>
</dbReference>
<comment type="PTM">
    <text evidence="9">Sulfation is important for activity and for the binding to a putative membrane receptor.</text>
</comment>
<proteinExistence type="inferred from homology"/>
<keyword evidence="11" id="KW-1185">Reference proteome</keyword>
<dbReference type="Proteomes" id="UP001229421">
    <property type="component" value="Unassembled WGS sequence"/>
</dbReference>
<comment type="PTM">
    <text evidence="9">PSK-alpha is produced by endopeptidase digestion. PSK-beta is produced from PSK-alpha by exopeptidase digestion.</text>
</comment>
<comment type="subcellular location">
    <subcellularLocation>
        <location evidence="1 9">Secreted</location>
    </subcellularLocation>
</comment>
<dbReference type="GO" id="GO:0030154">
    <property type="term" value="P:cell differentiation"/>
    <property type="evidence" value="ECO:0007669"/>
    <property type="project" value="UniProtKB-UniRule"/>
</dbReference>
<dbReference type="EMBL" id="JAUHHV010000010">
    <property type="protein sequence ID" value="KAK1410332.1"/>
    <property type="molecule type" value="Genomic_DNA"/>
</dbReference>
<keyword evidence="7 9" id="KW-0221">Differentiation</keyword>
<gene>
    <name evidence="10" type="ORF">QVD17_36867</name>
</gene>
<accession>A0AAD8JTH7</accession>
<evidence type="ECO:0000256" key="5">
    <source>
        <dbReference type="ARBA" id="ARBA00022641"/>
    </source>
</evidence>
<evidence type="ECO:0000256" key="6">
    <source>
        <dbReference type="ARBA" id="ARBA00022729"/>
    </source>
</evidence>
<reference evidence="10" key="1">
    <citation type="journal article" date="2023" name="bioRxiv">
        <title>Improved chromosome-level genome assembly for marigold (Tagetes erecta).</title>
        <authorList>
            <person name="Jiang F."/>
            <person name="Yuan L."/>
            <person name="Wang S."/>
            <person name="Wang H."/>
            <person name="Xu D."/>
            <person name="Wang A."/>
            <person name="Fan W."/>
        </authorList>
    </citation>
    <scope>NUCLEOTIDE SEQUENCE</scope>
    <source>
        <strain evidence="10">WSJ</strain>
        <tissue evidence="10">Leaf</tissue>
    </source>
</reference>